<evidence type="ECO:0000313" key="7">
    <source>
        <dbReference type="Proteomes" id="UP000063236"/>
    </source>
</evidence>
<dbReference type="PANTHER" id="PTHR43078:SF6">
    <property type="entry name" value="UDP-GLUCURONIC ACID DECARBOXYLASE 1"/>
    <property type="match status" value="1"/>
</dbReference>
<dbReference type="PANTHER" id="PTHR43078">
    <property type="entry name" value="UDP-GLUCURONIC ACID DECARBOXYLASE-RELATED"/>
    <property type="match status" value="1"/>
</dbReference>
<keyword evidence="2" id="KW-0210">Decarboxylase</keyword>
<dbReference type="InterPro" id="IPR044516">
    <property type="entry name" value="UXS-like"/>
</dbReference>
<dbReference type="Gene3D" id="3.40.50.720">
    <property type="entry name" value="NAD(P)-binding Rossmann-like Domain"/>
    <property type="match status" value="1"/>
</dbReference>
<keyword evidence="4" id="KW-0456">Lyase</keyword>
<sequence length="111" mass="11991">MNGAAILITGGAGFLGSHPGERFVNARHDVMCVDNFHTGSKRNVAHLSGRVNFEVIRHDVWLPLYVEADRVFNMTCPASPDHCPGDPVAASAVTIEHGGSLIDFGRDPHPY</sequence>
<accession>A0AAW3PC02</accession>
<dbReference type="InterPro" id="IPR001509">
    <property type="entry name" value="Epimerase_deHydtase"/>
</dbReference>
<dbReference type="GO" id="GO:0048040">
    <property type="term" value="F:UDP-glucuronate decarboxylase activity"/>
    <property type="evidence" value="ECO:0007669"/>
    <property type="project" value="TreeGrafter"/>
</dbReference>
<dbReference type="Pfam" id="PF01370">
    <property type="entry name" value="Epimerase"/>
    <property type="match status" value="1"/>
</dbReference>
<evidence type="ECO:0000256" key="3">
    <source>
        <dbReference type="ARBA" id="ARBA00023027"/>
    </source>
</evidence>
<name>A0AAW3PC02_9BURK</name>
<dbReference type="GO" id="GO:0042732">
    <property type="term" value="P:D-xylose metabolic process"/>
    <property type="evidence" value="ECO:0007669"/>
    <property type="project" value="InterPro"/>
</dbReference>
<dbReference type="InterPro" id="IPR036291">
    <property type="entry name" value="NAD(P)-bd_dom_sf"/>
</dbReference>
<dbReference type="GO" id="GO:0070403">
    <property type="term" value="F:NAD+ binding"/>
    <property type="evidence" value="ECO:0007669"/>
    <property type="project" value="InterPro"/>
</dbReference>
<keyword evidence="3" id="KW-0520">NAD</keyword>
<gene>
    <name evidence="6" type="ORF">WL88_02250</name>
</gene>
<dbReference type="EMBL" id="LPJV01000044">
    <property type="protein sequence ID" value="KWF48499.1"/>
    <property type="molecule type" value="Genomic_DNA"/>
</dbReference>
<proteinExistence type="predicted"/>
<organism evidence="6 7">
    <name type="scientific">Burkholderia diffusa</name>
    <dbReference type="NCBI Taxonomy" id="488732"/>
    <lineage>
        <taxon>Bacteria</taxon>
        <taxon>Pseudomonadati</taxon>
        <taxon>Pseudomonadota</taxon>
        <taxon>Betaproteobacteria</taxon>
        <taxon>Burkholderiales</taxon>
        <taxon>Burkholderiaceae</taxon>
        <taxon>Burkholderia</taxon>
        <taxon>Burkholderia cepacia complex</taxon>
    </lineage>
</organism>
<reference evidence="6 7" key="1">
    <citation type="submission" date="2015-11" db="EMBL/GenBank/DDBJ databases">
        <title>Expanding the genomic diversity of Burkholderia species for the development of highly accurate diagnostics.</title>
        <authorList>
            <person name="Sahl J."/>
            <person name="Keim P."/>
            <person name="Wagner D."/>
        </authorList>
    </citation>
    <scope>NUCLEOTIDE SEQUENCE [LARGE SCALE GENOMIC DNA]</scope>
    <source>
        <strain evidence="6 7">MSMB378WGS</strain>
    </source>
</reference>
<dbReference type="Proteomes" id="UP000063236">
    <property type="component" value="Unassembled WGS sequence"/>
</dbReference>
<protein>
    <recommendedName>
        <fullName evidence="5">NAD-dependent epimerase/dehydratase domain-containing protein</fullName>
    </recommendedName>
</protein>
<feature type="domain" description="NAD-dependent epimerase/dehydratase" evidence="5">
    <location>
        <begin position="6"/>
        <end position="57"/>
    </location>
</feature>
<evidence type="ECO:0000256" key="1">
    <source>
        <dbReference type="ARBA" id="ARBA00001911"/>
    </source>
</evidence>
<dbReference type="AlphaFoldDB" id="A0AAW3PC02"/>
<evidence type="ECO:0000256" key="4">
    <source>
        <dbReference type="ARBA" id="ARBA00023239"/>
    </source>
</evidence>
<dbReference type="SUPFAM" id="SSF51735">
    <property type="entry name" value="NAD(P)-binding Rossmann-fold domains"/>
    <property type="match status" value="1"/>
</dbReference>
<comment type="caution">
    <text evidence="6">The sequence shown here is derived from an EMBL/GenBank/DDBJ whole genome shotgun (WGS) entry which is preliminary data.</text>
</comment>
<evidence type="ECO:0000256" key="2">
    <source>
        <dbReference type="ARBA" id="ARBA00022793"/>
    </source>
</evidence>
<dbReference type="GO" id="GO:0005737">
    <property type="term" value="C:cytoplasm"/>
    <property type="evidence" value="ECO:0007669"/>
    <property type="project" value="TreeGrafter"/>
</dbReference>
<evidence type="ECO:0000259" key="5">
    <source>
        <dbReference type="Pfam" id="PF01370"/>
    </source>
</evidence>
<comment type="cofactor">
    <cofactor evidence="1">
        <name>NAD(+)</name>
        <dbReference type="ChEBI" id="CHEBI:57540"/>
    </cofactor>
</comment>
<evidence type="ECO:0000313" key="6">
    <source>
        <dbReference type="EMBL" id="KWF48499.1"/>
    </source>
</evidence>